<feature type="compositionally biased region" description="Basic and acidic residues" evidence="5">
    <location>
        <begin position="848"/>
        <end position="863"/>
    </location>
</feature>
<dbReference type="GO" id="GO:0005769">
    <property type="term" value="C:early endosome"/>
    <property type="evidence" value="ECO:0007669"/>
    <property type="project" value="TreeGrafter"/>
</dbReference>
<organism evidence="11 12">
    <name type="scientific">Puccinia striiformis</name>
    <dbReference type="NCBI Taxonomy" id="27350"/>
    <lineage>
        <taxon>Eukaryota</taxon>
        <taxon>Fungi</taxon>
        <taxon>Dikarya</taxon>
        <taxon>Basidiomycota</taxon>
        <taxon>Pucciniomycotina</taxon>
        <taxon>Pucciniomycetes</taxon>
        <taxon>Pucciniales</taxon>
        <taxon>Pucciniaceae</taxon>
        <taxon>Puccinia</taxon>
    </lineage>
</organism>
<feature type="compositionally biased region" description="Low complexity" evidence="5">
    <location>
        <begin position="478"/>
        <end position="490"/>
    </location>
</feature>
<dbReference type="SMART" id="SM00326">
    <property type="entry name" value="SH3"/>
    <property type="match status" value="1"/>
</dbReference>
<dbReference type="PANTHER" id="PTHR22902:SF27">
    <property type="entry name" value="PLECKSTRIN HOMOLOGY DOMAIN-CONTAINING FAMILY A MEMBER 3"/>
    <property type="match status" value="1"/>
</dbReference>
<dbReference type="PROSITE" id="PS50021">
    <property type="entry name" value="CH"/>
    <property type="match status" value="1"/>
</dbReference>
<feature type="compositionally biased region" description="Low complexity" evidence="5">
    <location>
        <begin position="595"/>
        <end position="604"/>
    </location>
</feature>
<dbReference type="Pfam" id="PF00018">
    <property type="entry name" value="SH3_1"/>
    <property type="match status" value="1"/>
</dbReference>
<dbReference type="CDD" id="cd00014">
    <property type="entry name" value="CH_SF"/>
    <property type="match status" value="1"/>
</dbReference>
<reference evidence="11 12" key="1">
    <citation type="submission" date="2017-12" db="EMBL/GenBank/DDBJ databases">
        <title>Gene loss provides genomic basis for host adaptation in cereal stripe rust fungi.</title>
        <authorList>
            <person name="Xia C."/>
        </authorList>
    </citation>
    <scope>NUCLEOTIDE SEQUENCE [LARGE SCALE GENOMIC DNA]</scope>
    <source>
        <strain evidence="11 12">93TX-2</strain>
    </source>
</reference>
<dbReference type="VEuPathDB" id="FungiDB:PSTT_00710"/>
<dbReference type="Gene3D" id="2.30.30.40">
    <property type="entry name" value="SH3 Domains"/>
    <property type="match status" value="1"/>
</dbReference>
<dbReference type="SUPFAM" id="SSF50044">
    <property type="entry name" value="SH3-domain"/>
    <property type="match status" value="1"/>
</dbReference>
<dbReference type="GO" id="GO:0007032">
    <property type="term" value="P:endosome organization"/>
    <property type="evidence" value="ECO:0007669"/>
    <property type="project" value="TreeGrafter"/>
</dbReference>
<dbReference type="Pfam" id="PF07647">
    <property type="entry name" value="SAM_2"/>
    <property type="match status" value="1"/>
</dbReference>
<feature type="compositionally biased region" description="Polar residues" evidence="5">
    <location>
        <begin position="228"/>
        <end position="241"/>
    </location>
</feature>
<feature type="compositionally biased region" description="Polar residues" evidence="5">
    <location>
        <begin position="610"/>
        <end position="624"/>
    </location>
</feature>
<dbReference type="InterPro" id="IPR036028">
    <property type="entry name" value="SH3-like_dom_sf"/>
</dbReference>
<feature type="region of interest" description="Disordered" evidence="5">
    <location>
        <begin position="98"/>
        <end position="137"/>
    </location>
</feature>
<keyword evidence="6" id="KW-1133">Transmembrane helix</keyword>
<keyword evidence="6" id="KW-0812">Transmembrane</keyword>
<evidence type="ECO:0000259" key="10">
    <source>
        <dbReference type="PROSITE" id="PS50105"/>
    </source>
</evidence>
<dbReference type="SUPFAM" id="SSF47769">
    <property type="entry name" value="SAM/Pointed domain"/>
    <property type="match status" value="1"/>
</dbReference>
<evidence type="ECO:0000256" key="1">
    <source>
        <dbReference type="ARBA" id="ARBA00022443"/>
    </source>
</evidence>
<feature type="compositionally biased region" description="Polar residues" evidence="5">
    <location>
        <begin position="955"/>
        <end position="966"/>
    </location>
</feature>
<evidence type="ECO:0000313" key="11">
    <source>
        <dbReference type="EMBL" id="POW23371.1"/>
    </source>
</evidence>
<feature type="compositionally biased region" description="Low complexity" evidence="5">
    <location>
        <begin position="499"/>
        <end position="508"/>
    </location>
</feature>
<evidence type="ECO:0000256" key="4">
    <source>
        <dbReference type="PROSITE-ProRule" id="PRU00192"/>
    </source>
</evidence>
<name>A0A2S4WNL5_9BASI</name>
<feature type="compositionally biased region" description="Polar residues" evidence="5">
    <location>
        <begin position="322"/>
        <end position="345"/>
    </location>
</feature>
<dbReference type="SUPFAM" id="SSF50729">
    <property type="entry name" value="PH domain-like"/>
    <property type="match status" value="1"/>
</dbReference>
<feature type="compositionally biased region" description="Polar residues" evidence="5">
    <location>
        <begin position="1652"/>
        <end position="1706"/>
    </location>
</feature>
<accession>A0A2S4WNL5</accession>
<dbReference type="Gene3D" id="2.30.29.30">
    <property type="entry name" value="Pleckstrin-homology domain (PH domain)/Phosphotyrosine-binding domain (PTB)"/>
    <property type="match status" value="1"/>
</dbReference>
<dbReference type="InterPro" id="IPR036872">
    <property type="entry name" value="CH_dom_sf"/>
</dbReference>
<dbReference type="PROSITE" id="PS50105">
    <property type="entry name" value="SAM_DOMAIN"/>
    <property type="match status" value="1"/>
</dbReference>
<dbReference type="SMART" id="SM00454">
    <property type="entry name" value="SAM"/>
    <property type="match status" value="1"/>
</dbReference>
<feature type="transmembrane region" description="Helical" evidence="6">
    <location>
        <begin position="1373"/>
        <end position="1393"/>
    </location>
</feature>
<feature type="transmembrane region" description="Helical" evidence="6">
    <location>
        <begin position="1560"/>
        <end position="1580"/>
    </location>
</feature>
<dbReference type="PROSITE" id="PS50003">
    <property type="entry name" value="PH_DOMAIN"/>
    <property type="match status" value="1"/>
</dbReference>
<evidence type="ECO:0000256" key="5">
    <source>
        <dbReference type="SAM" id="MobiDB-lite"/>
    </source>
</evidence>
<dbReference type="Gene3D" id="1.10.418.10">
    <property type="entry name" value="Calponin-like domain"/>
    <property type="match status" value="1"/>
</dbReference>
<feature type="domain" description="Calponin-homology (CH)" evidence="9">
    <location>
        <begin position="1218"/>
        <end position="1354"/>
    </location>
</feature>
<feature type="transmembrane region" description="Helical" evidence="6">
    <location>
        <begin position="1492"/>
        <end position="1513"/>
    </location>
</feature>
<feature type="compositionally biased region" description="Polar residues" evidence="5">
    <location>
        <begin position="1890"/>
        <end position="1901"/>
    </location>
</feature>
<dbReference type="InterPro" id="IPR001849">
    <property type="entry name" value="PH_domain"/>
</dbReference>
<evidence type="ECO:0000259" key="7">
    <source>
        <dbReference type="PROSITE" id="PS50002"/>
    </source>
</evidence>
<feature type="domain" description="SAM" evidence="10">
    <location>
        <begin position="524"/>
        <end position="588"/>
    </location>
</feature>
<feature type="compositionally biased region" description="Polar residues" evidence="5">
    <location>
        <begin position="732"/>
        <end position="750"/>
    </location>
</feature>
<feature type="compositionally biased region" description="Basic and acidic residues" evidence="5">
    <location>
        <begin position="1204"/>
        <end position="1220"/>
    </location>
</feature>
<feature type="region of interest" description="Disordered" evidence="5">
    <location>
        <begin position="1803"/>
        <end position="1951"/>
    </location>
</feature>
<comment type="caution">
    <text evidence="11">The sequence shown here is derived from an EMBL/GenBank/DDBJ whole genome shotgun (WGS) entry which is preliminary data.</text>
</comment>
<feature type="compositionally biased region" description="Polar residues" evidence="5">
    <location>
        <begin position="864"/>
        <end position="884"/>
    </location>
</feature>
<evidence type="ECO:0000256" key="3">
    <source>
        <dbReference type="ARBA" id="ARBA00022658"/>
    </source>
</evidence>
<dbReference type="GO" id="GO:0005085">
    <property type="term" value="F:guanyl-nucleotide exchange factor activity"/>
    <property type="evidence" value="ECO:0007669"/>
    <property type="project" value="UniProtKB-KW"/>
</dbReference>
<feature type="compositionally biased region" description="Low complexity" evidence="5">
    <location>
        <begin position="1733"/>
        <end position="1745"/>
    </location>
</feature>
<proteinExistence type="predicted"/>
<evidence type="ECO:0000259" key="8">
    <source>
        <dbReference type="PROSITE" id="PS50003"/>
    </source>
</evidence>
<dbReference type="InterPro" id="IPR011993">
    <property type="entry name" value="PH-like_dom_sf"/>
</dbReference>
<dbReference type="GO" id="GO:0005829">
    <property type="term" value="C:cytosol"/>
    <property type="evidence" value="ECO:0007669"/>
    <property type="project" value="GOC"/>
</dbReference>
<reference evidence="12" key="3">
    <citation type="journal article" date="2018" name="Mol. Plant Microbe Interact.">
        <title>Genome sequence resources for the wheat stripe rust pathogen (Puccinia striiformis f. sp. tritici) and the barley stripe rust pathogen (Puccinia striiformis f. sp. hordei).</title>
        <authorList>
            <person name="Xia C."/>
            <person name="Wang M."/>
            <person name="Yin C."/>
            <person name="Cornejo O.E."/>
            <person name="Hulbert S.H."/>
            <person name="Chen X."/>
        </authorList>
    </citation>
    <scope>NUCLEOTIDE SEQUENCE [LARGE SCALE GENOMIC DNA]</scope>
    <source>
        <strain evidence="12">93TX-2</strain>
    </source>
</reference>
<dbReference type="PANTHER" id="PTHR22902">
    <property type="entry name" value="SESQUIPEDALIAN"/>
    <property type="match status" value="1"/>
</dbReference>
<dbReference type="CDD" id="cd09535">
    <property type="entry name" value="SAM_BOI-like_fungal"/>
    <property type="match status" value="1"/>
</dbReference>
<feature type="region of interest" description="Disordered" evidence="5">
    <location>
        <begin position="318"/>
        <end position="418"/>
    </location>
</feature>
<feature type="compositionally biased region" description="Basic and acidic residues" evidence="5">
    <location>
        <begin position="998"/>
        <end position="1007"/>
    </location>
</feature>
<feature type="compositionally biased region" description="Low complexity" evidence="5">
    <location>
        <begin position="380"/>
        <end position="390"/>
    </location>
</feature>
<evidence type="ECO:0000256" key="2">
    <source>
        <dbReference type="ARBA" id="ARBA00022553"/>
    </source>
</evidence>
<dbReference type="InterPro" id="IPR045188">
    <property type="entry name" value="Boi1/Boi2-like"/>
</dbReference>
<feature type="compositionally biased region" description="Polar residues" evidence="5">
    <location>
        <begin position="1849"/>
        <end position="1872"/>
    </location>
</feature>
<feature type="region of interest" description="Disordered" evidence="5">
    <location>
        <begin position="1188"/>
        <end position="1220"/>
    </location>
</feature>
<keyword evidence="2" id="KW-0597">Phosphoprotein</keyword>
<feature type="compositionally biased region" description="Low complexity" evidence="5">
    <location>
        <begin position="1911"/>
        <end position="1927"/>
    </location>
</feature>
<dbReference type="Gene3D" id="1.10.150.50">
    <property type="entry name" value="Transcription Factor, Ets-1"/>
    <property type="match status" value="1"/>
</dbReference>
<keyword evidence="3" id="KW-0344">Guanine-nucleotide releasing factor</keyword>
<feature type="compositionally biased region" description="Polar residues" evidence="5">
    <location>
        <begin position="402"/>
        <end position="418"/>
    </location>
</feature>
<feature type="domain" description="SH3" evidence="7">
    <location>
        <begin position="1"/>
        <end position="72"/>
    </location>
</feature>
<dbReference type="Pfam" id="PF00169">
    <property type="entry name" value="PH"/>
    <property type="match status" value="1"/>
</dbReference>
<feature type="region of interest" description="Disordered" evidence="5">
    <location>
        <begin position="590"/>
        <end position="627"/>
    </location>
</feature>
<evidence type="ECO:0000313" key="12">
    <source>
        <dbReference type="Proteomes" id="UP000238274"/>
    </source>
</evidence>
<feature type="region of interest" description="Disordered" evidence="5">
    <location>
        <begin position="640"/>
        <end position="1007"/>
    </location>
</feature>
<feature type="region of interest" description="Disordered" evidence="5">
    <location>
        <begin position="190"/>
        <end position="256"/>
    </location>
</feature>
<feature type="compositionally biased region" description="Polar residues" evidence="5">
    <location>
        <begin position="640"/>
        <end position="651"/>
    </location>
</feature>
<dbReference type="CDD" id="cd13316">
    <property type="entry name" value="PH_Boi"/>
    <property type="match status" value="1"/>
</dbReference>
<dbReference type="GO" id="GO:0055037">
    <property type="term" value="C:recycling endosome"/>
    <property type="evidence" value="ECO:0007669"/>
    <property type="project" value="TreeGrafter"/>
</dbReference>
<feature type="compositionally biased region" description="Low complexity" evidence="5">
    <location>
        <begin position="1873"/>
        <end position="1882"/>
    </location>
</feature>
<dbReference type="SMART" id="SM00233">
    <property type="entry name" value="PH"/>
    <property type="match status" value="1"/>
</dbReference>
<feature type="region of interest" description="Disordered" evidence="5">
    <location>
        <begin position="273"/>
        <end position="295"/>
    </location>
</feature>
<keyword evidence="12" id="KW-1185">Reference proteome</keyword>
<dbReference type="EMBL" id="PKSM01000002">
    <property type="protein sequence ID" value="POW23371.1"/>
    <property type="molecule type" value="Genomic_DNA"/>
</dbReference>
<feature type="compositionally biased region" description="Low complexity" evidence="5">
    <location>
        <begin position="444"/>
        <end position="467"/>
    </location>
</feature>
<feature type="compositionally biased region" description="Basic residues" evidence="5">
    <location>
        <begin position="1817"/>
        <end position="1830"/>
    </location>
</feature>
<dbReference type="InterPro" id="IPR001452">
    <property type="entry name" value="SH3_domain"/>
</dbReference>
<dbReference type="GO" id="GO:0042147">
    <property type="term" value="P:retrograde transport, endosome to Golgi"/>
    <property type="evidence" value="ECO:0007669"/>
    <property type="project" value="TreeGrafter"/>
</dbReference>
<evidence type="ECO:0000256" key="6">
    <source>
        <dbReference type="SAM" id="Phobius"/>
    </source>
</evidence>
<dbReference type="GO" id="GO:0001881">
    <property type="term" value="P:receptor recycling"/>
    <property type="evidence" value="ECO:0007669"/>
    <property type="project" value="TreeGrafter"/>
</dbReference>
<feature type="transmembrane region" description="Helical" evidence="6">
    <location>
        <begin position="1459"/>
        <end position="1480"/>
    </location>
</feature>
<dbReference type="GO" id="GO:0005802">
    <property type="term" value="C:trans-Golgi network"/>
    <property type="evidence" value="ECO:0007669"/>
    <property type="project" value="TreeGrafter"/>
</dbReference>
<feature type="transmembrane region" description="Helical" evidence="6">
    <location>
        <begin position="1405"/>
        <end position="1431"/>
    </location>
</feature>
<dbReference type="Proteomes" id="UP000238274">
    <property type="component" value="Unassembled WGS sequence"/>
</dbReference>
<reference evidence="12" key="2">
    <citation type="journal article" date="2018" name="BMC Genomics">
        <title>Genomic insights into host adaptation between the wheat stripe rust pathogen (Puccinia striiformis f. sp. tritici) and the barley stripe rust pathogen (Puccinia striiformis f. sp. hordei).</title>
        <authorList>
            <person name="Xia C."/>
            <person name="Wang M."/>
            <person name="Yin C."/>
            <person name="Cornejo O.E."/>
            <person name="Hulbert S.H."/>
            <person name="Chen X."/>
        </authorList>
    </citation>
    <scope>NUCLEOTIDE SEQUENCE [LARGE SCALE GENOMIC DNA]</scope>
    <source>
        <strain evidence="12">93TX-2</strain>
    </source>
</reference>
<keyword evidence="6" id="KW-0472">Membrane</keyword>
<feature type="region of interest" description="Disordered" evidence="5">
    <location>
        <begin position="440"/>
        <end position="508"/>
    </location>
</feature>
<dbReference type="SUPFAM" id="SSF47576">
    <property type="entry name" value="Calponin-homology domain, CH-domain"/>
    <property type="match status" value="1"/>
</dbReference>
<protein>
    <recommendedName>
        <fullName evidence="13">PH domain-containing protein</fullName>
    </recommendedName>
</protein>
<sequence>MTSCPSIHLSIRTDPLHILSQAENPDELSFSAGEPIQVTEKDDQYGDGWWQGHNTKGQFGLFPQAYTIPAGAIATNPQLTMNETLNEVQTAIDQLHHPSPSTISLAQHSKDSTQSTGFSIDQSDDTDHQSTHNNNSNPAQARALLAQKAQADSYSSVIDRLKSAALNQNHLTHRSSLSSLVSVPGIGDIELSEESGSEDDHRHFPRSRSSTLAGPPDKQPNNNNNNNTPISPSFSSAPKLNSQPSSSDSSRQTAFKPGPFSAAALALGLTKENSNEKEKAFKKTHQTQKPSSSSILSDMGIDLRELNLSSAPVASTLRMSRESSQFTNLPTISDPNNRRVPNSAPSDGIRSVVPNVQSSGLTPGAIAQIEPPSPQEHLSESVVAVDSRSSSSRRKPMTSRSQENLKATSSKNLHQRQASACSTGSSIFLHQQLSQLANNPINQDTKTSVSTADSSSAKGSRSRSSSRIEQFVSIEDQPTSPATSTFPPSTGGARQGDGSLSSSQSKSHKPFGFGAFPTGFPDQWTVTEVAEWAKVKGLDEFTVGKFIEHEITGDVLLELDVNALKEIDLTAFGRRVRVIKAIEELKKNIASHKQSLPSPLSPLSDEIHMGSTSIDSSIQPSPLSNPRMELANQHGLVRLSSSSKQDYSTFPYQKPYHPSADVSDREEELAQQSSSRDSVSKTSSFQQRHGKRPSDASVLSSHNRRQENNENSQDFPEERVPPSSEKILPGFQRTTSTGRPRQSTFSNHDTPQSDHQRSQSKAAVEINRRSRASSWTPVTEFPELNSDLTDTPITTLEEPIVLDTPELNVDEKPKKGKRKKLGIQKAPGTANSVLKNNNNNKQKISIESPDRRPPSPDTPDKSNDNSNPIITTTAHPAKSRSSFLGNLRVRKPPPKLNSQSPVNTSSTSNNNNSSNDNELRPNSSSGIPNSINGKHGRSLFHFGSSGSSNHHEKVQGQSQHQIQHLSPSHLETKNSISSPLSTIDDENPPIEFNGGGASKKESGTETRTALERIGNPDHLGWMRKKGEKYPTWKLRYFILKGPNLYYLKSQNEIRIKGLIKLAGFKVVMDSDVHPGRYGFRIIHDNGTSHLFSADDSKLLRDWMKAMMKATIDRDWIAPVISSCNIRTIPIREAQKMFPPPRPPSPLSRARVQKARLAAHPEILSNKDAAVLMGFQNLQLSQSQLSTSESSEVIASQLRPRKSVHRETRESKPQEENLSSEDRELLGWINSKINHHHQSNLMATDFSDSIRNGLVLVRLIESLTGTSSGLNDQDFLGSSSSNKKNVMNEFNGGRQSIIEKDEDFDIYFEIFDYLNSMQVPICLLECEHPLLVRLKKNPPKTSIMASTTTITSSGSANPLLEYQPAYTYSMPTQLLILGIVMTLLTVLLLHLLFTAKYHYPLARCNFILLLSAVILTQISTIILVILTNIYLFNRSRYWPFMFDYIEVTMPMTDWNLVPLAGWYIMQGAVTFLAHATHIQFLTLLFPSSLERRLILAFLGPLCVFASVLFFTHFLSDPNYQDLGDAIRNTATSTLSLLYTFGLLIWGYVVNRKRAWEHEGGTFGFGAMSISLALVGTAANFIEVREDRLKWLPWLVNTVLLWQSWAGFWWWVGAGMWSGEVEEIELREAKKKRKEAKRQRKRSKMFNMISNLSQTSRDLGSSSGFSINHDSSPSSPHSANLTRSPSSRLGSAPPSRTSTILRRFPTSTRRNDSQIELDVLSPPLNPINEHHQIHSHNNTETSSSTHDTPTRGRFSFIRQPVFLRHWLGTLSHAHNEAAKQQARSAGAEQVKRFGIRAMTQKVIMQRVDQQQRTPTKSPTHPHPRTTRPSNRRKPTDSDSDNWISDDDGDNPQHQQQAAPMTPTQLGRSSHNWPNSSIISSGSSIRQDRHPTSNHNLTPRSQPLDTRIPFTGALPSTAPLPSSSSSSHHPNLPPPPSSSHISEDRDHTNRNWKRPILNARRRDLTRYD</sequence>
<feature type="compositionally biased region" description="Low complexity" evidence="5">
    <location>
        <begin position="897"/>
        <end position="948"/>
    </location>
</feature>
<evidence type="ECO:0000259" key="9">
    <source>
        <dbReference type="PROSITE" id="PS50021"/>
    </source>
</evidence>
<dbReference type="InterPro" id="IPR001715">
    <property type="entry name" value="CH_dom"/>
</dbReference>
<feature type="compositionally biased region" description="Polar residues" evidence="5">
    <location>
        <begin position="99"/>
        <end position="121"/>
    </location>
</feature>
<dbReference type="InterPro" id="IPR001660">
    <property type="entry name" value="SAM"/>
</dbReference>
<feature type="domain" description="PH" evidence="8">
    <location>
        <begin position="1015"/>
        <end position="1111"/>
    </location>
</feature>
<dbReference type="InterPro" id="IPR013761">
    <property type="entry name" value="SAM/pointed_sf"/>
</dbReference>
<feature type="compositionally biased region" description="Low complexity" evidence="5">
    <location>
        <begin position="673"/>
        <end position="684"/>
    </location>
</feature>
<dbReference type="PROSITE" id="PS50002">
    <property type="entry name" value="SH3"/>
    <property type="match status" value="1"/>
</dbReference>
<dbReference type="OrthoDB" id="2504759at2759"/>
<keyword evidence="1 4" id="KW-0728">SH3 domain</keyword>
<evidence type="ECO:0008006" key="13">
    <source>
        <dbReference type="Google" id="ProtNLM"/>
    </source>
</evidence>
<gene>
    <name evidence="11" type="ORF">PSHT_00326</name>
</gene>
<dbReference type="VEuPathDB" id="FungiDB:PSHT_00326"/>
<feature type="compositionally biased region" description="Acidic residues" evidence="5">
    <location>
        <begin position="1835"/>
        <end position="1847"/>
    </location>
</feature>
<feature type="transmembrane region" description="Helical" evidence="6">
    <location>
        <begin position="1525"/>
        <end position="1548"/>
    </location>
</feature>
<feature type="region of interest" description="Disordered" evidence="5">
    <location>
        <begin position="1652"/>
        <end position="1750"/>
    </location>
</feature>